<comment type="caution">
    <text evidence="2">The sequence shown here is derived from an EMBL/GenBank/DDBJ whole genome shotgun (WGS) entry which is preliminary data.</text>
</comment>
<keyword evidence="1" id="KW-0472">Membrane</keyword>
<keyword evidence="1" id="KW-0812">Transmembrane</keyword>
<reference evidence="2 3" key="1">
    <citation type="submission" date="2015-08" db="EMBL/GenBank/DDBJ databases">
        <title>Next Generation Sequencing and Analysis of the Genome of Puccinia sorghi L Schw, the Causal Agent of Maize Common Rust.</title>
        <authorList>
            <person name="Rochi L."/>
            <person name="Burguener G."/>
            <person name="Darino M."/>
            <person name="Turjanski A."/>
            <person name="Kreff E."/>
            <person name="Dieguez M.J."/>
            <person name="Sacco F."/>
        </authorList>
    </citation>
    <scope>NUCLEOTIDE SEQUENCE [LARGE SCALE GENOMIC DNA]</scope>
    <source>
        <strain evidence="2 3">RO10H11247</strain>
    </source>
</reference>
<dbReference type="AlphaFoldDB" id="A0A0L6VEP3"/>
<keyword evidence="1" id="KW-1133">Transmembrane helix</keyword>
<gene>
    <name evidence="2" type="ORF">VP01_1785g1</name>
</gene>
<sequence>MNHDTEQPSMPIKNLRARLLFRPYGGRKIKITLECVYVVIEIALTATSSHPTFCLHLTPPDSMLSNIGLPHFSHVIVLTQSCTIDFRLQILCMTLYLLTCFDGFKALDSKVMTLVQKIRQILMYFPLNCCYIIMYVLSTVLMTHGAPMRVCNDNNLSRFKIRCDHGSSYCLNRQAFKFWSEACGYEITIDDGNASSEYLLKKAEMHTHMASPVVALLSQIHLYTKTRDSGAFCQWPTRVFFWDRKKELHGYFYSLRKKVMMKVLPVRRELSLHFSMIKYQLNLVVKGDQIVIKFQNETEESSERWTRAFGKKFVPTPRVSPAGGFLQSIPDLKPAVKSIRELHLPAKGYNPGPATPLLLIPPSPRNSWHPHLHMLPLRSINLTLSFISKAAYFLNISCQPNQDSDWDWKAELSGTLLRSAAGTSSVCQPCAHMKLQHQSSTVVLLTQHSKKYFQTSNLVPYLSPGIRFKPEPMSLSSEGLYLGTEFELVPMLHILQVSCMGLVKSGGEDIRFIIKPSTNIKKPLAMMKSCMLLFCTGHCDEGGSYSLSPKHMVILYGEKMPAVGRGVSSLSFKKTSGSGSSSKKEKDRIGLQRIFEIHPPLNQGPIFFHLSHWINIMNFTIWLLEIQAAKLNQVINTYAKVWLATKYCIFWESCPFDTEWCLVDDCFHKSVYSHYQYDHNIKKQYPGHKMVTIADMSYYHLKKKHKSLSMNHFIFLMILHTGEMKI</sequence>
<evidence type="ECO:0000256" key="1">
    <source>
        <dbReference type="SAM" id="Phobius"/>
    </source>
</evidence>
<dbReference type="Proteomes" id="UP000037035">
    <property type="component" value="Unassembled WGS sequence"/>
</dbReference>
<feature type="transmembrane region" description="Helical" evidence="1">
    <location>
        <begin position="121"/>
        <end position="142"/>
    </location>
</feature>
<evidence type="ECO:0000313" key="3">
    <source>
        <dbReference type="Proteomes" id="UP000037035"/>
    </source>
</evidence>
<proteinExistence type="predicted"/>
<name>A0A0L6VEP3_9BASI</name>
<evidence type="ECO:0000313" key="2">
    <source>
        <dbReference type="EMBL" id="KNZ59199.1"/>
    </source>
</evidence>
<organism evidence="2 3">
    <name type="scientific">Puccinia sorghi</name>
    <dbReference type="NCBI Taxonomy" id="27349"/>
    <lineage>
        <taxon>Eukaryota</taxon>
        <taxon>Fungi</taxon>
        <taxon>Dikarya</taxon>
        <taxon>Basidiomycota</taxon>
        <taxon>Pucciniomycotina</taxon>
        <taxon>Pucciniomycetes</taxon>
        <taxon>Pucciniales</taxon>
        <taxon>Pucciniaceae</taxon>
        <taxon>Puccinia</taxon>
    </lineage>
</organism>
<protein>
    <submittedName>
        <fullName evidence="2">Uncharacterized protein</fullName>
    </submittedName>
</protein>
<dbReference type="VEuPathDB" id="FungiDB:VP01_1785g1"/>
<accession>A0A0L6VEP3</accession>
<keyword evidence="3" id="KW-1185">Reference proteome</keyword>
<dbReference type="EMBL" id="LAVV01006598">
    <property type="protein sequence ID" value="KNZ59199.1"/>
    <property type="molecule type" value="Genomic_DNA"/>
</dbReference>